<organism evidence="2 3">
    <name type="scientific">Salinirubrum litoreum</name>
    <dbReference type="NCBI Taxonomy" id="1126234"/>
    <lineage>
        <taxon>Archaea</taxon>
        <taxon>Methanobacteriati</taxon>
        <taxon>Methanobacteriota</taxon>
        <taxon>Stenosarchaea group</taxon>
        <taxon>Halobacteria</taxon>
        <taxon>Halobacteriales</taxon>
        <taxon>Haloferacaceae</taxon>
        <taxon>Salinirubrum</taxon>
    </lineage>
</organism>
<accession>A0ABD5RBS3</accession>
<evidence type="ECO:0000313" key="3">
    <source>
        <dbReference type="Proteomes" id="UP001596201"/>
    </source>
</evidence>
<evidence type="ECO:0000313" key="2">
    <source>
        <dbReference type="EMBL" id="MFC5367285.1"/>
    </source>
</evidence>
<dbReference type="InterPro" id="IPR006016">
    <property type="entry name" value="UspA"/>
</dbReference>
<feature type="domain" description="UspA" evidence="1">
    <location>
        <begin position="2"/>
        <end position="132"/>
    </location>
</feature>
<evidence type="ECO:0000259" key="1">
    <source>
        <dbReference type="Pfam" id="PF00582"/>
    </source>
</evidence>
<dbReference type="Proteomes" id="UP001596201">
    <property type="component" value="Unassembled WGS sequence"/>
</dbReference>
<dbReference type="Gene3D" id="3.40.50.620">
    <property type="entry name" value="HUPs"/>
    <property type="match status" value="1"/>
</dbReference>
<dbReference type="Pfam" id="PF00582">
    <property type="entry name" value="Usp"/>
    <property type="match status" value="1"/>
</dbReference>
<reference evidence="2 3" key="1">
    <citation type="journal article" date="2019" name="Int. J. Syst. Evol. Microbiol.">
        <title>The Global Catalogue of Microorganisms (GCM) 10K type strain sequencing project: providing services to taxonomists for standard genome sequencing and annotation.</title>
        <authorList>
            <consortium name="The Broad Institute Genomics Platform"/>
            <consortium name="The Broad Institute Genome Sequencing Center for Infectious Disease"/>
            <person name="Wu L."/>
            <person name="Ma J."/>
        </authorList>
    </citation>
    <scope>NUCLEOTIDE SEQUENCE [LARGE SCALE GENOMIC DNA]</scope>
    <source>
        <strain evidence="2 3">CGMCC 1.12237</strain>
    </source>
</reference>
<protein>
    <submittedName>
        <fullName evidence="2">Universal stress protein</fullName>
    </submittedName>
</protein>
<keyword evidence="3" id="KW-1185">Reference proteome</keyword>
<sequence length="140" mass="14785">MTILVAAANDSLRERVVTVAVDLGHELNEELHVVHLVDDSVSDADVARFRASLEERLATAPVVSTITIQRLDYAAGRPRQQIGAALADLAAEDGTSHIVVGHESKELVETLTKGNTAFAVADMARVPVTVVPAGNGEPPD</sequence>
<gene>
    <name evidence="2" type="ORF">ACFPJ5_10055</name>
</gene>
<dbReference type="SUPFAM" id="SSF52402">
    <property type="entry name" value="Adenine nucleotide alpha hydrolases-like"/>
    <property type="match status" value="1"/>
</dbReference>
<dbReference type="RefSeq" id="WP_227229547.1">
    <property type="nucleotide sequence ID" value="NZ_JAJCVJ010000002.1"/>
</dbReference>
<comment type="caution">
    <text evidence="2">The sequence shown here is derived from an EMBL/GenBank/DDBJ whole genome shotgun (WGS) entry which is preliminary data.</text>
</comment>
<dbReference type="EMBL" id="JBHSKX010000002">
    <property type="protein sequence ID" value="MFC5367285.1"/>
    <property type="molecule type" value="Genomic_DNA"/>
</dbReference>
<dbReference type="AlphaFoldDB" id="A0ABD5RBS3"/>
<proteinExistence type="predicted"/>
<name>A0ABD5RBS3_9EURY</name>
<dbReference type="InterPro" id="IPR014729">
    <property type="entry name" value="Rossmann-like_a/b/a_fold"/>
</dbReference>